<gene>
    <name evidence="1" type="ORF">FA95DRAFT_647163</name>
</gene>
<reference evidence="1" key="2">
    <citation type="journal article" date="2022" name="New Phytol.">
        <title>Evolutionary transition to the ectomycorrhizal habit in the genomes of a hyperdiverse lineage of mushroom-forming fungi.</title>
        <authorList>
            <person name="Looney B."/>
            <person name="Miyauchi S."/>
            <person name="Morin E."/>
            <person name="Drula E."/>
            <person name="Courty P.E."/>
            <person name="Kohler A."/>
            <person name="Kuo A."/>
            <person name="LaButti K."/>
            <person name="Pangilinan J."/>
            <person name="Lipzen A."/>
            <person name="Riley R."/>
            <person name="Andreopoulos W."/>
            <person name="He G."/>
            <person name="Johnson J."/>
            <person name="Nolan M."/>
            <person name="Tritt A."/>
            <person name="Barry K.W."/>
            <person name="Grigoriev I.V."/>
            <person name="Nagy L.G."/>
            <person name="Hibbett D."/>
            <person name="Henrissat B."/>
            <person name="Matheny P.B."/>
            <person name="Labbe J."/>
            <person name="Martin F.M."/>
        </authorList>
    </citation>
    <scope>NUCLEOTIDE SEQUENCE</scope>
    <source>
        <strain evidence="1">FP105234-sp</strain>
    </source>
</reference>
<evidence type="ECO:0000313" key="1">
    <source>
        <dbReference type="EMBL" id="KAI0050340.1"/>
    </source>
</evidence>
<evidence type="ECO:0000313" key="2">
    <source>
        <dbReference type="Proteomes" id="UP000814033"/>
    </source>
</evidence>
<comment type="caution">
    <text evidence="1">The sequence shown here is derived from an EMBL/GenBank/DDBJ whole genome shotgun (WGS) entry which is preliminary data.</text>
</comment>
<name>A0ACB8S3A7_9AGAM</name>
<keyword evidence="2" id="KW-1185">Reference proteome</keyword>
<dbReference type="Proteomes" id="UP000814033">
    <property type="component" value="Unassembled WGS sequence"/>
</dbReference>
<accession>A0ACB8S3A7</accession>
<sequence length="477" mass="54469">MPPGPKGLPWIGNRSQLPASKPWRKFTEWNKQYGSVASLFLGRTPVIGSAQAAWDLLDARQIYQSRPRFVVAGEILSDNMRGLMLPGGPAWRRWRRVLHAGFHSQKSDTYREVQSLESKILMYQLLHVPTAYERHIKRFSASVVVSVTYGKRIDSIDEWIVQENQASMNYLMSVNIPGKYLVESWPWLLKLPRSLQWFRREPERQRQRDIEFLEFLLNDVKARVADGTCPPCLGSDTYATMDKIGLSELELAYALSTPFGAGIDTTSGVIFTFILAMLHFPHVMRKAQAEIDSIVGFDRMPEFEDKERLRYVCALIDETHRWRPVTPLGGTPHAVTADDEYHGMFIPKGSTVFANFHGIMQNSDIFSSPDAFSPERFLENTDPRLQPFTLPFGFGRRICPGMHLAGNSLFIVVARILWAFEILPAEDGVLPDPDAFTDGFNSWPMSFECQFVPRSHKVKECIEREHETANEALGKWR</sequence>
<reference evidence="1" key="1">
    <citation type="submission" date="2021-02" db="EMBL/GenBank/DDBJ databases">
        <authorList>
            <consortium name="DOE Joint Genome Institute"/>
            <person name="Ahrendt S."/>
            <person name="Looney B.P."/>
            <person name="Miyauchi S."/>
            <person name="Morin E."/>
            <person name="Drula E."/>
            <person name="Courty P.E."/>
            <person name="Chicoki N."/>
            <person name="Fauchery L."/>
            <person name="Kohler A."/>
            <person name="Kuo A."/>
            <person name="Labutti K."/>
            <person name="Pangilinan J."/>
            <person name="Lipzen A."/>
            <person name="Riley R."/>
            <person name="Andreopoulos W."/>
            <person name="He G."/>
            <person name="Johnson J."/>
            <person name="Barry K.W."/>
            <person name="Grigoriev I.V."/>
            <person name="Nagy L."/>
            <person name="Hibbett D."/>
            <person name="Henrissat B."/>
            <person name="Matheny P.B."/>
            <person name="Labbe J."/>
            <person name="Martin F."/>
        </authorList>
    </citation>
    <scope>NUCLEOTIDE SEQUENCE</scope>
    <source>
        <strain evidence="1">FP105234-sp</strain>
    </source>
</reference>
<organism evidence="1 2">
    <name type="scientific">Auriscalpium vulgare</name>
    <dbReference type="NCBI Taxonomy" id="40419"/>
    <lineage>
        <taxon>Eukaryota</taxon>
        <taxon>Fungi</taxon>
        <taxon>Dikarya</taxon>
        <taxon>Basidiomycota</taxon>
        <taxon>Agaricomycotina</taxon>
        <taxon>Agaricomycetes</taxon>
        <taxon>Russulales</taxon>
        <taxon>Auriscalpiaceae</taxon>
        <taxon>Auriscalpium</taxon>
    </lineage>
</organism>
<protein>
    <submittedName>
        <fullName evidence="1">Cytochrome P450</fullName>
    </submittedName>
</protein>
<dbReference type="EMBL" id="MU275863">
    <property type="protein sequence ID" value="KAI0050340.1"/>
    <property type="molecule type" value="Genomic_DNA"/>
</dbReference>
<proteinExistence type="predicted"/>